<feature type="transmembrane region" description="Helical" evidence="2">
    <location>
        <begin position="107"/>
        <end position="126"/>
    </location>
</feature>
<organism evidence="4 5">
    <name type="scientific">Paenibacillus chondroitinus</name>
    <dbReference type="NCBI Taxonomy" id="59842"/>
    <lineage>
        <taxon>Bacteria</taxon>
        <taxon>Bacillati</taxon>
        <taxon>Bacillota</taxon>
        <taxon>Bacilli</taxon>
        <taxon>Bacillales</taxon>
        <taxon>Paenibacillaceae</taxon>
        <taxon>Paenibacillus</taxon>
    </lineage>
</organism>
<accession>A0ABU6DMD8</accession>
<gene>
    <name evidence="4" type="ORF">P5G65_32750</name>
</gene>
<feature type="compositionally biased region" description="Gly residues" evidence="1">
    <location>
        <begin position="140"/>
        <end position="165"/>
    </location>
</feature>
<dbReference type="InterPro" id="IPR019251">
    <property type="entry name" value="DUF2231_TM"/>
</dbReference>
<feature type="transmembrane region" description="Helical" evidence="2">
    <location>
        <begin position="12"/>
        <end position="32"/>
    </location>
</feature>
<feature type="region of interest" description="Disordered" evidence="1">
    <location>
        <begin position="135"/>
        <end position="183"/>
    </location>
</feature>
<keyword evidence="5" id="KW-1185">Reference proteome</keyword>
<sequence length="183" mass="18935">MDYILKNLHFIVTHVPIALLIFSFVFDIIAMIMKKREWHSAGMLCLVVGALGAIAAVMTGPSPWRNPLVVPHEFYAKLTMLAAIVLAVVRVGLLIWKKKDAGRHPMYLIGSLAAVILVSYTGHLGGQMVHRPMNAPAMAPGGGAPGGQAPGGQGGANGQGPGAQGAKGPVASPAASSSVPSNK</sequence>
<name>A0ABU6DMD8_9BACL</name>
<dbReference type="Proteomes" id="UP001355653">
    <property type="component" value="Unassembled WGS sequence"/>
</dbReference>
<protein>
    <recommendedName>
        <fullName evidence="3">DUF2231 domain-containing protein</fullName>
    </recommendedName>
</protein>
<evidence type="ECO:0000313" key="4">
    <source>
        <dbReference type="EMBL" id="MEB4798676.1"/>
    </source>
</evidence>
<keyword evidence="2" id="KW-1133">Transmembrane helix</keyword>
<reference evidence="4 5" key="1">
    <citation type="submission" date="2023-03" db="EMBL/GenBank/DDBJ databases">
        <title>Bacillus Genome Sequencing.</title>
        <authorList>
            <person name="Dunlap C."/>
        </authorList>
    </citation>
    <scope>NUCLEOTIDE SEQUENCE [LARGE SCALE GENOMIC DNA]</scope>
    <source>
        <strain evidence="4 5">NRS-1351</strain>
    </source>
</reference>
<comment type="caution">
    <text evidence="4">The sequence shown here is derived from an EMBL/GenBank/DDBJ whole genome shotgun (WGS) entry which is preliminary data.</text>
</comment>
<keyword evidence="2" id="KW-0472">Membrane</keyword>
<proteinExistence type="predicted"/>
<evidence type="ECO:0000256" key="2">
    <source>
        <dbReference type="SAM" id="Phobius"/>
    </source>
</evidence>
<dbReference type="RefSeq" id="WP_127456809.1">
    <property type="nucleotide sequence ID" value="NZ_JAROBY010000081.1"/>
</dbReference>
<keyword evidence="2" id="KW-0812">Transmembrane</keyword>
<evidence type="ECO:0000313" key="5">
    <source>
        <dbReference type="Proteomes" id="UP001355653"/>
    </source>
</evidence>
<dbReference type="Pfam" id="PF09990">
    <property type="entry name" value="DUF2231"/>
    <property type="match status" value="1"/>
</dbReference>
<feature type="transmembrane region" description="Helical" evidence="2">
    <location>
        <begin position="74"/>
        <end position="95"/>
    </location>
</feature>
<feature type="transmembrane region" description="Helical" evidence="2">
    <location>
        <begin position="44"/>
        <end position="62"/>
    </location>
</feature>
<feature type="compositionally biased region" description="Low complexity" evidence="1">
    <location>
        <begin position="166"/>
        <end position="183"/>
    </location>
</feature>
<evidence type="ECO:0000259" key="3">
    <source>
        <dbReference type="Pfam" id="PF09990"/>
    </source>
</evidence>
<feature type="domain" description="DUF2231" evidence="3">
    <location>
        <begin position="7"/>
        <end position="131"/>
    </location>
</feature>
<dbReference type="EMBL" id="JAROBY010000081">
    <property type="protein sequence ID" value="MEB4798676.1"/>
    <property type="molecule type" value="Genomic_DNA"/>
</dbReference>
<evidence type="ECO:0000256" key="1">
    <source>
        <dbReference type="SAM" id="MobiDB-lite"/>
    </source>
</evidence>